<reference evidence="9" key="1">
    <citation type="submission" date="2021-03" db="EMBL/GenBank/DDBJ databases">
        <title>Genome sequencing and assembly of Tianweitania sediminis.</title>
        <authorList>
            <person name="Chhetri G."/>
        </authorList>
    </citation>
    <scope>NUCLEOTIDE SEQUENCE</scope>
    <source>
        <strain evidence="9">Z8</strain>
    </source>
</reference>
<accession>A0A8J7R1L0</accession>
<feature type="transmembrane region" description="Helical" evidence="8">
    <location>
        <begin position="441"/>
        <end position="460"/>
    </location>
</feature>
<keyword evidence="7 8" id="KW-0472">Membrane</keyword>
<dbReference type="NCBIfam" id="TIGR00842">
    <property type="entry name" value="bcct"/>
    <property type="match status" value="1"/>
</dbReference>
<dbReference type="PANTHER" id="PTHR30047">
    <property type="entry name" value="HIGH-AFFINITY CHOLINE TRANSPORT PROTEIN-RELATED"/>
    <property type="match status" value="1"/>
</dbReference>
<evidence type="ECO:0000256" key="4">
    <source>
        <dbReference type="ARBA" id="ARBA00022475"/>
    </source>
</evidence>
<dbReference type="RefSeq" id="WP_209337129.1">
    <property type="nucleotide sequence ID" value="NZ_JAGIYY010000011.1"/>
</dbReference>
<comment type="subcellular location">
    <subcellularLocation>
        <location evidence="1">Cell membrane</location>
        <topology evidence="1">Multi-pass membrane protein</topology>
    </subcellularLocation>
</comment>
<feature type="transmembrane region" description="Helical" evidence="8">
    <location>
        <begin position="185"/>
        <end position="211"/>
    </location>
</feature>
<name>A0A8J7R1L0_9HYPH</name>
<feature type="transmembrane region" description="Helical" evidence="8">
    <location>
        <begin position="9"/>
        <end position="27"/>
    </location>
</feature>
<keyword evidence="6 8" id="KW-1133">Transmembrane helix</keyword>
<keyword evidence="3" id="KW-0813">Transport</keyword>
<feature type="transmembrane region" description="Helical" evidence="8">
    <location>
        <begin position="86"/>
        <end position="106"/>
    </location>
</feature>
<dbReference type="InterPro" id="IPR018093">
    <property type="entry name" value="BCCT_CS"/>
</dbReference>
<dbReference type="AlphaFoldDB" id="A0A8J7R1L0"/>
<evidence type="ECO:0000256" key="2">
    <source>
        <dbReference type="ARBA" id="ARBA00005658"/>
    </source>
</evidence>
<proteinExistence type="inferred from homology"/>
<evidence type="ECO:0000256" key="7">
    <source>
        <dbReference type="ARBA" id="ARBA00023136"/>
    </source>
</evidence>
<feature type="transmembrane region" description="Helical" evidence="8">
    <location>
        <begin position="135"/>
        <end position="158"/>
    </location>
</feature>
<dbReference type="PROSITE" id="PS01303">
    <property type="entry name" value="BCCT"/>
    <property type="match status" value="1"/>
</dbReference>
<evidence type="ECO:0000256" key="8">
    <source>
        <dbReference type="SAM" id="Phobius"/>
    </source>
</evidence>
<dbReference type="GO" id="GO:0005886">
    <property type="term" value="C:plasma membrane"/>
    <property type="evidence" value="ECO:0007669"/>
    <property type="project" value="UniProtKB-SubCell"/>
</dbReference>
<keyword evidence="4" id="KW-1003">Cell membrane</keyword>
<feature type="transmembrane region" description="Helical" evidence="8">
    <location>
        <begin position="257"/>
        <end position="281"/>
    </location>
</feature>
<evidence type="ECO:0000313" key="10">
    <source>
        <dbReference type="Proteomes" id="UP000666240"/>
    </source>
</evidence>
<evidence type="ECO:0000256" key="6">
    <source>
        <dbReference type="ARBA" id="ARBA00022989"/>
    </source>
</evidence>
<dbReference type="PANTHER" id="PTHR30047:SF7">
    <property type="entry name" value="HIGH-AFFINITY CHOLINE TRANSPORT PROTEIN"/>
    <property type="match status" value="1"/>
</dbReference>
<comment type="caution">
    <text evidence="9">The sequence shown here is derived from an EMBL/GenBank/DDBJ whole genome shotgun (WGS) entry which is preliminary data.</text>
</comment>
<dbReference type="InterPro" id="IPR000060">
    <property type="entry name" value="BCCT_transptr"/>
</dbReference>
<gene>
    <name evidence="9" type="ORF">J5Y06_20815</name>
</gene>
<comment type="similarity">
    <text evidence="2">Belongs to the BCCT transporter (TC 2.A.15) family.</text>
</comment>
<dbReference type="Pfam" id="PF02028">
    <property type="entry name" value="BCCT"/>
    <property type="match status" value="1"/>
</dbReference>
<feature type="transmembrane region" description="Helical" evidence="8">
    <location>
        <begin position="47"/>
        <end position="66"/>
    </location>
</feature>
<keyword evidence="10" id="KW-1185">Reference proteome</keyword>
<keyword evidence="5 8" id="KW-0812">Transmembrane</keyword>
<organism evidence="9 10">
    <name type="scientific">Tianweitania sediminis</name>
    <dbReference type="NCBI Taxonomy" id="1502156"/>
    <lineage>
        <taxon>Bacteria</taxon>
        <taxon>Pseudomonadati</taxon>
        <taxon>Pseudomonadota</taxon>
        <taxon>Alphaproteobacteria</taxon>
        <taxon>Hyphomicrobiales</taxon>
        <taxon>Phyllobacteriaceae</taxon>
        <taxon>Tianweitania</taxon>
    </lineage>
</organism>
<feature type="transmembrane region" description="Helical" evidence="8">
    <location>
        <begin position="312"/>
        <end position="329"/>
    </location>
</feature>
<feature type="transmembrane region" description="Helical" evidence="8">
    <location>
        <begin position="223"/>
        <end position="245"/>
    </location>
</feature>
<evidence type="ECO:0000256" key="1">
    <source>
        <dbReference type="ARBA" id="ARBA00004651"/>
    </source>
</evidence>
<evidence type="ECO:0000256" key="3">
    <source>
        <dbReference type="ARBA" id="ARBA00022448"/>
    </source>
</evidence>
<feature type="transmembrane region" description="Helical" evidence="8">
    <location>
        <begin position="466"/>
        <end position="486"/>
    </location>
</feature>
<dbReference type="GO" id="GO:0022857">
    <property type="term" value="F:transmembrane transporter activity"/>
    <property type="evidence" value="ECO:0007669"/>
    <property type="project" value="InterPro"/>
</dbReference>
<sequence length="660" mass="72442">MQSTINKPVFFISSAIIVMMVLIGVVFPQDAERIFSAAQGFVIETFGWFYLLAVGIFVFVVLFLAISRYGQLKLGPDEAEPDYSYLSWLAMLFAAGMGIGLMFYAVSEPILHYSVPPEAESGSFDAARQAMSITFFHWGIHAWAIYAVVGLSLAYFSFRYNLPLTIRSGFYPLLKDRITGPIGHAVDIFAICGTLFGIATSLGLGVLQINAGLNYLLDVPQTVWVQVALIVVVTGLATLSVVSGLDVGIRRLSEGNLIIAVLLMLFVLLAGPTEFIFRAFVQNVGTYLDTFIERTFKLYAYEPRDWVSNWTLFYWAWWISWSPFVGMFIARISRGRTVREFVVGVLFVPSAFTFFWMTVFGNTAISLDMGSAAGAISQAVGADISVALFQFFEYLPLSAVTSTLGIILVAVFFVTSSDSGSMVVDTIASGGTVETPIWQRIYWCSLEGAVAALLLLAGGLTALQTMTLISALPFTVILLLLAFGLVRGMRADVARVVEHRQAQPAIPRRDATWQARLGSILHEPTEAEVLRFLDSVVRPALTDVCRELSKRGADASVSHDEDKGVALTVLAEGTRNFLYRVSPVHQLAMAFSAADAARPDARRRQIWSARTSFSDGSRGYDVMGFSKDDVLADVLAQFERYQILTNARSTSLYAASPDPD</sequence>
<dbReference type="Proteomes" id="UP000666240">
    <property type="component" value="Unassembled WGS sequence"/>
</dbReference>
<feature type="transmembrane region" description="Helical" evidence="8">
    <location>
        <begin position="394"/>
        <end position="414"/>
    </location>
</feature>
<evidence type="ECO:0000256" key="5">
    <source>
        <dbReference type="ARBA" id="ARBA00022692"/>
    </source>
</evidence>
<dbReference type="EMBL" id="JAGIYY010000011">
    <property type="protein sequence ID" value="MBP0441098.1"/>
    <property type="molecule type" value="Genomic_DNA"/>
</dbReference>
<feature type="transmembrane region" description="Helical" evidence="8">
    <location>
        <begin position="341"/>
        <end position="359"/>
    </location>
</feature>
<evidence type="ECO:0000313" key="9">
    <source>
        <dbReference type="EMBL" id="MBP0441098.1"/>
    </source>
</evidence>
<protein>
    <submittedName>
        <fullName evidence="9">BCCT family transporter</fullName>
    </submittedName>
</protein>